<dbReference type="InterPro" id="IPR011128">
    <property type="entry name" value="G3P_DH_NAD-dep_N"/>
</dbReference>
<feature type="domain" description="Glycerol-3-phosphate dehydrogenase NAD-dependent N-terminal" evidence="1">
    <location>
        <begin position="4"/>
        <end position="121"/>
    </location>
</feature>
<organism evidence="2 3">
    <name type="scientific">Brevibacterium senegalense</name>
    <dbReference type="NCBI Taxonomy" id="1033736"/>
    <lineage>
        <taxon>Bacteria</taxon>
        <taxon>Bacillati</taxon>
        <taxon>Actinomycetota</taxon>
        <taxon>Actinomycetes</taxon>
        <taxon>Micrococcales</taxon>
        <taxon>Brevibacteriaceae</taxon>
        <taxon>Brevibacterium</taxon>
    </lineage>
</organism>
<dbReference type="Proteomes" id="UP000784435">
    <property type="component" value="Unassembled WGS sequence"/>
</dbReference>
<dbReference type="Pfam" id="PF01210">
    <property type="entry name" value="NAD_Gly3P_dh_N"/>
    <property type="match status" value="1"/>
</dbReference>
<dbReference type="PANTHER" id="PTHR11728:SF1">
    <property type="entry name" value="GLYCEROL-3-PHOSPHATE DEHYDROGENASE [NAD(+)] 2, CHLOROPLASTIC"/>
    <property type="match status" value="1"/>
</dbReference>
<reference evidence="2" key="1">
    <citation type="journal article" date="2021" name="PeerJ">
        <title>Extensive microbial diversity within the chicken gut microbiome revealed by metagenomics and culture.</title>
        <authorList>
            <person name="Gilroy R."/>
            <person name="Ravi A."/>
            <person name="Getino M."/>
            <person name="Pursley I."/>
            <person name="Horton D.L."/>
            <person name="Alikhan N.F."/>
            <person name="Baker D."/>
            <person name="Gharbi K."/>
            <person name="Hall N."/>
            <person name="Watson M."/>
            <person name="Adriaenssens E.M."/>
            <person name="Foster-Nyarko E."/>
            <person name="Jarju S."/>
            <person name="Secka A."/>
            <person name="Antonio M."/>
            <person name="Oren A."/>
            <person name="Chaudhuri R.R."/>
            <person name="La Ragione R."/>
            <person name="Hildebrand F."/>
            <person name="Pallen M.J."/>
        </authorList>
    </citation>
    <scope>NUCLEOTIDE SEQUENCE</scope>
    <source>
        <strain evidence="2">ChiGjej5B5-7349</strain>
    </source>
</reference>
<proteinExistence type="predicted"/>
<dbReference type="PRINTS" id="PR00077">
    <property type="entry name" value="GPDHDRGNASE"/>
</dbReference>
<dbReference type="GO" id="GO:0051287">
    <property type="term" value="F:NAD binding"/>
    <property type="evidence" value="ECO:0007669"/>
    <property type="project" value="InterPro"/>
</dbReference>
<evidence type="ECO:0000259" key="1">
    <source>
        <dbReference type="Pfam" id="PF01210"/>
    </source>
</evidence>
<dbReference type="Gene3D" id="3.40.50.720">
    <property type="entry name" value="NAD(P)-binding Rossmann-like Domain"/>
    <property type="match status" value="1"/>
</dbReference>
<gene>
    <name evidence="2" type="ORF">K8V08_09660</name>
</gene>
<dbReference type="PANTHER" id="PTHR11728">
    <property type="entry name" value="GLYCEROL-3-PHOSPHATE DEHYDROGENASE"/>
    <property type="match status" value="1"/>
</dbReference>
<accession>A0A921MFU6</accession>
<dbReference type="SUPFAM" id="SSF51735">
    <property type="entry name" value="NAD(P)-binding Rossmann-fold domains"/>
    <property type="match status" value="1"/>
</dbReference>
<evidence type="ECO:0000313" key="3">
    <source>
        <dbReference type="Proteomes" id="UP000784435"/>
    </source>
</evidence>
<evidence type="ECO:0000313" key="2">
    <source>
        <dbReference type="EMBL" id="HJG80661.1"/>
    </source>
</evidence>
<reference evidence="2" key="2">
    <citation type="submission" date="2021-09" db="EMBL/GenBank/DDBJ databases">
        <authorList>
            <person name="Gilroy R."/>
        </authorList>
    </citation>
    <scope>NUCLEOTIDE SEQUENCE</scope>
    <source>
        <strain evidence="2">ChiGjej5B5-7349</strain>
    </source>
</reference>
<dbReference type="EMBL" id="DYUK01000208">
    <property type="protein sequence ID" value="HJG80661.1"/>
    <property type="molecule type" value="Genomic_DNA"/>
</dbReference>
<protein>
    <submittedName>
        <fullName evidence="2">NAD(P)-binding domain-containing protein</fullName>
    </submittedName>
</protein>
<name>A0A921MFU6_9MICO</name>
<dbReference type="AlphaFoldDB" id="A0A921MFU6"/>
<dbReference type="InterPro" id="IPR036291">
    <property type="entry name" value="NAD(P)-bd_dom_sf"/>
</dbReference>
<dbReference type="GO" id="GO:0047952">
    <property type="term" value="F:glycerol-3-phosphate dehydrogenase [NAD(P)+] activity"/>
    <property type="evidence" value="ECO:0007669"/>
    <property type="project" value="TreeGrafter"/>
</dbReference>
<feature type="non-terminal residue" evidence="2">
    <location>
        <position position="122"/>
    </location>
</feature>
<dbReference type="GO" id="GO:0046168">
    <property type="term" value="P:glycerol-3-phosphate catabolic process"/>
    <property type="evidence" value="ECO:0007669"/>
    <property type="project" value="InterPro"/>
</dbReference>
<dbReference type="InterPro" id="IPR006168">
    <property type="entry name" value="G3P_DH_NAD-dep"/>
</dbReference>
<comment type="caution">
    <text evidence="2">The sequence shown here is derived from an EMBL/GenBank/DDBJ whole genome shotgun (WGS) entry which is preliminary data.</text>
</comment>
<dbReference type="GO" id="GO:0005829">
    <property type="term" value="C:cytosol"/>
    <property type="evidence" value="ECO:0007669"/>
    <property type="project" value="TreeGrafter"/>
</dbReference>
<sequence>MRTAVLGAGSWGTTFAKVVGDAGHPVTVLARRDEVAAEIREYNTNSAYLGDIALGHNVTATTGAQEALASAQTVVLAVPAQSLRDNLEAVRDLLPADAILVSLMKGIERSSGKRMSEVIAEV</sequence>